<sequence>MARSFEHTNPRSRKPDDFKGTWKGRNYRRGVFRALAVNLLIFCAIFGCAIYVVHVKDEARQNPRVWTLGSQ</sequence>
<keyword evidence="2" id="KW-0472">Membrane</keyword>
<comment type="caution">
    <text evidence="3">The sequence shown here is derived from an EMBL/GenBank/DDBJ whole genome shotgun (WGS) entry which is preliminary data.</text>
</comment>
<evidence type="ECO:0000313" key="4">
    <source>
        <dbReference type="Proteomes" id="UP000053690"/>
    </source>
</evidence>
<dbReference type="AlphaFoldDB" id="A0A0X3TLM9"/>
<name>A0A0X3TLM9_9RHOB</name>
<dbReference type="Proteomes" id="UP000053690">
    <property type="component" value="Unassembled WGS sequence"/>
</dbReference>
<dbReference type="RefSeq" id="WP_068340664.1">
    <property type="nucleotide sequence ID" value="NZ_LQBP01000014.1"/>
</dbReference>
<feature type="transmembrane region" description="Helical" evidence="2">
    <location>
        <begin position="31"/>
        <end position="53"/>
    </location>
</feature>
<dbReference type="EMBL" id="LQBP01000014">
    <property type="protein sequence ID" value="KUJ76672.1"/>
    <property type="molecule type" value="Genomic_DNA"/>
</dbReference>
<feature type="region of interest" description="Disordered" evidence="1">
    <location>
        <begin position="1"/>
        <end position="23"/>
    </location>
</feature>
<proteinExistence type="predicted"/>
<accession>A0A0X3TLM9</accession>
<keyword evidence="4" id="KW-1185">Reference proteome</keyword>
<protein>
    <submittedName>
        <fullName evidence="3">Uncharacterized protein</fullName>
    </submittedName>
</protein>
<gene>
    <name evidence="3" type="ORF">AVO44_19050</name>
</gene>
<evidence type="ECO:0000313" key="3">
    <source>
        <dbReference type="EMBL" id="KUJ76672.1"/>
    </source>
</evidence>
<evidence type="ECO:0000256" key="2">
    <source>
        <dbReference type="SAM" id="Phobius"/>
    </source>
</evidence>
<feature type="compositionally biased region" description="Basic and acidic residues" evidence="1">
    <location>
        <begin position="1"/>
        <end position="20"/>
    </location>
</feature>
<evidence type="ECO:0000256" key="1">
    <source>
        <dbReference type="SAM" id="MobiDB-lite"/>
    </source>
</evidence>
<keyword evidence="2" id="KW-0812">Transmembrane</keyword>
<keyword evidence="2" id="KW-1133">Transmembrane helix</keyword>
<organism evidence="3 4">
    <name type="scientific">Ruegeria profundi</name>
    <dbReference type="NCBI Taxonomy" id="1685378"/>
    <lineage>
        <taxon>Bacteria</taxon>
        <taxon>Pseudomonadati</taxon>
        <taxon>Pseudomonadota</taxon>
        <taxon>Alphaproteobacteria</taxon>
        <taxon>Rhodobacterales</taxon>
        <taxon>Roseobacteraceae</taxon>
        <taxon>Ruegeria</taxon>
    </lineage>
</organism>
<reference evidence="4" key="1">
    <citation type="submission" date="2015-12" db="EMBL/GenBank/DDBJ databases">
        <authorList>
            <person name="Zhang G."/>
            <person name="Stingl U."/>
        </authorList>
    </citation>
    <scope>NUCLEOTIDE SEQUENCE [LARGE SCALE GENOMIC DNA]</scope>
    <source>
        <strain evidence="4">ZGT108</strain>
    </source>
</reference>